<dbReference type="EMBL" id="BGPR01000011">
    <property type="protein sequence ID" value="GBL76908.1"/>
    <property type="molecule type" value="Genomic_DNA"/>
</dbReference>
<evidence type="ECO:0000313" key="2">
    <source>
        <dbReference type="EMBL" id="GBL76908.1"/>
    </source>
</evidence>
<gene>
    <name evidence="2" type="ORF">AVEN_12585_1</name>
</gene>
<feature type="region of interest" description="Disordered" evidence="1">
    <location>
        <begin position="57"/>
        <end position="86"/>
    </location>
</feature>
<keyword evidence="3" id="KW-1185">Reference proteome</keyword>
<dbReference type="Proteomes" id="UP000499080">
    <property type="component" value="Unassembled WGS sequence"/>
</dbReference>
<organism evidence="2 3">
    <name type="scientific">Araneus ventricosus</name>
    <name type="common">Orbweaver spider</name>
    <name type="synonym">Epeira ventricosa</name>
    <dbReference type="NCBI Taxonomy" id="182803"/>
    <lineage>
        <taxon>Eukaryota</taxon>
        <taxon>Metazoa</taxon>
        <taxon>Ecdysozoa</taxon>
        <taxon>Arthropoda</taxon>
        <taxon>Chelicerata</taxon>
        <taxon>Arachnida</taxon>
        <taxon>Araneae</taxon>
        <taxon>Araneomorphae</taxon>
        <taxon>Entelegynae</taxon>
        <taxon>Araneoidea</taxon>
        <taxon>Araneidae</taxon>
        <taxon>Araneus</taxon>
    </lineage>
</organism>
<evidence type="ECO:0000256" key="1">
    <source>
        <dbReference type="SAM" id="MobiDB-lite"/>
    </source>
</evidence>
<dbReference type="AlphaFoldDB" id="A0A4Y2AAW6"/>
<accession>A0A4Y2AAW6</accession>
<sequence>MATVQQKTRLACLCFHESKSFVAVQRIIRLEHRSCQSPSKNFIKRWYGKFNPLLPKTIGTEGPQSTGTHDFLFQRKPEFTPSQKPQ</sequence>
<name>A0A4Y2AAW6_ARAVE</name>
<proteinExistence type="predicted"/>
<protein>
    <submittedName>
        <fullName evidence="2">Uncharacterized protein</fullName>
    </submittedName>
</protein>
<evidence type="ECO:0000313" key="3">
    <source>
        <dbReference type="Proteomes" id="UP000499080"/>
    </source>
</evidence>
<comment type="caution">
    <text evidence="2">The sequence shown here is derived from an EMBL/GenBank/DDBJ whole genome shotgun (WGS) entry which is preliminary data.</text>
</comment>
<reference evidence="2 3" key="1">
    <citation type="journal article" date="2019" name="Sci. Rep.">
        <title>Orb-weaving spider Araneus ventricosus genome elucidates the spidroin gene catalogue.</title>
        <authorList>
            <person name="Kono N."/>
            <person name="Nakamura H."/>
            <person name="Ohtoshi R."/>
            <person name="Moran D.A.P."/>
            <person name="Shinohara A."/>
            <person name="Yoshida Y."/>
            <person name="Fujiwara M."/>
            <person name="Mori M."/>
            <person name="Tomita M."/>
            <person name="Arakawa K."/>
        </authorList>
    </citation>
    <scope>NUCLEOTIDE SEQUENCE [LARGE SCALE GENOMIC DNA]</scope>
</reference>